<dbReference type="Pfam" id="PF08220">
    <property type="entry name" value="HTH_DeoR"/>
    <property type="match status" value="1"/>
</dbReference>
<keyword evidence="6" id="KW-1185">Reference proteome</keyword>
<dbReference type="OrthoDB" id="9816363at2"/>
<keyword evidence="1" id="KW-0805">Transcription regulation</keyword>
<dbReference type="GO" id="GO:0003700">
    <property type="term" value="F:DNA-binding transcription factor activity"/>
    <property type="evidence" value="ECO:0007669"/>
    <property type="project" value="InterPro"/>
</dbReference>
<keyword evidence="3" id="KW-0804">Transcription</keyword>
<dbReference type="InterPro" id="IPR037171">
    <property type="entry name" value="NagB/RpiA_transferase-like"/>
</dbReference>
<dbReference type="EMBL" id="RJLM01000004">
    <property type="protein sequence ID" value="RWX55147.1"/>
    <property type="molecule type" value="Genomic_DNA"/>
</dbReference>
<dbReference type="PANTHER" id="PTHR30363:SF55">
    <property type="entry name" value="HTH-TYPE TRANSCRIPTIONAL REGULATOR ULAR"/>
    <property type="match status" value="1"/>
</dbReference>
<dbReference type="NCBIfam" id="NF010034">
    <property type="entry name" value="PRK13509.1"/>
    <property type="match status" value="1"/>
</dbReference>
<dbReference type="InterPro" id="IPR036388">
    <property type="entry name" value="WH-like_DNA-bd_sf"/>
</dbReference>
<dbReference type="Proteomes" id="UP000287563">
    <property type="component" value="Unassembled WGS sequence"/>
</dbReference>
<dbReference type="GO" id="GO:0003677">
    <property type="term" value="F:DNA binding"/>
    <property type="evidence" value="ECO:0007669"/>
    <property type="project" value="UniProtKB-KW"/>
</dbReference>
<dbReference type="InterPro" id="IPR050313">
    <property type="entry name" value="Carb_Metab_HTH_regulators"/>
</dbReference>
<dbReference type="InterPro" id="IPR036390">
    <property type="entry name" value="WH_DNA-bd_sf"/>
</dbReference>
<reference evidence="5 6" key="1">
    <citation type="submission" date="2018-11" db="EMBL/GenBank/DDBJ databases">
        <title>Photobacterium sp. BEI247 sp. nov., a marine bacterium isolated from Yongle Blue Hole in the South China Sea.</title>
        <authorList>
            <person name="Wang X."/>
        </authorList>
    </citation>
    <scope>NUCLEOTIDE SEQUENCE [LARGE SCALE GENOMIC DNA]</scope>
    <source>
        <strain evidence="6">BEI247</strain>
    </source>
</reference>
<evidence type="ECO:0000256" key="3">
    <source>
        <dbReference type="ARBA" id="ARBA00023163"/>
    </source>
</evidence>
<sequence>MTEAQRHGAILELLHHKRHVTVANLIEEFDISPATARRDINKLNDSGKIRKVRNGAEAIAQEKTFWSPFNIHHASNIDEKVRIAQAAAALCQPGESVVINCGSTAFLLGQEICGQDIQVITNYFPLANYLIEEEHDGVVIIGGQYNKTQSITLAPQDEISSLYAGHWMFTSGKGITADGLYKMDMLTAMAEQKMLNHVGKLAVLADSSKVGQRAGMLFCNAERIDVLVTGKDANPDVVANLRDKGIEVILV</sequence>
<dbReference type="PANTHER" id="PTHR30363">
    <property type="entry name" value="HTH-TYPE TRANSCRIPTIONAL REGULATOR SRLR-RELATED"/>
    <property type="match status" value="1"/>
</dbReference>
<dbReference type="PROSITE" id="PS00894">
    <property type="entry name" value="HTH_DEOR_1"/>
    <property type="match status" value="1"/>
</dbReference>
<dbReference type="AlphaFoldDB" id="A0A444JPY9"/>
<evidence type="ECO:0000259" key="4">
    <source>
        <dbReference type="PROSITE" id="PS51000"/>
    </source>
</evidence>
<comment type="caution">
    <text evidence="5">The sequence shown here is derived from an EMBL/GenBank/DDBJ whole genome shotgun (WGS) entry which is preliminary data.</text>
</comment>
<name>A0A444JPY9_9GAMM</name>
<dbReference type="InterPro" id="IPR001034">
    <property type="entry name" value="DeoR_HTH"/>
</dbReference>
<evidence type="ECO:0000313" key="6">
    <source>
        <dbReference type="Proteomes" id="UP000287563"/>
    </source>
</evidence>
<evidence type="ECO:0000313" key="5">
    <source>
        <dbReference type="EMBL" id="RWX55147.1"/>
    </source>
</evidence>
<dbReference type="Gene3D" id="1.10.10.10">
    <property type="entry name" value="Winged helix-like DNA-binding domain superfamily/Winged helix DNA-binding domain"/>
    <property type="match status" value="1"/>
</dbReference>
<gene>
    <name evidence="5" type="primary">ulaR</name>
    <name evidence="5" type="ORF">EDI28_11305</name>
</gene>
<dbReference type="Pfam" id="PF00455">
    <property type="entry name" value="DeoRC"/>
    <property type="match status" value="1"/>
</dbReference>
<dbReference type="SMART" id="SM01134">
    <property type="entry name" value="DeoRC"/>
    <property type="match status" value="1"/>
</dbReference>
<dbReference type="InterPro" id="IPR014036">
    <property type="entry name" value="DeoR-like_C"/>
</dbReference>
<dbReference type="PROSITE" id="PS51000">
    <property type="entry name" value="HTH_DEOR_2"/>
    <property type="match status" value="1"/>
</dbReference>
<dbReference type="SUPFAM" id="SSF46785">
    <property type="entry name" value="Winged helix' DNA-binding domain"/>
    <property type="match status" value="1"/>
</dbReference>
<dbReference type="RefSeq" id="WP_128783961.1">
    <property type="nucleotide sequence ID" value="NZ_JAKJSG010000016.1"/>
</dbReference>
<evidence type="ECO:0000256" key="2">
    <source>
        <dbReference type="ARBA" id="ARBA00023125"/>
    </source>
</evidence>
<dbReference type="PRINTS" id="PR00037">
    <property type="entry name" value="HTHLACR"/>
</dbReference>
<accession>A0A444JPY9</accession>
<feature type="domain" description="HTH deoR-type" evidence="4">
    <location>
        <begin position="3"/>
        <end position="58"/>
    </location>
</feature>
<protein>
    <submittedName>
        <fullName evidence="5">HTH-type transcriptional regulator UlaR</fullName>
    </submittedName>
</protein>
<dbReference type="InterPro" id="IPR018356">
    <property type="entry name" value="Tscrpt_reg_HTH_DeoR_CS"/>
</dbReference>
<keyword evidence="2" id="KW-0238">DNA-binding</keyword>
<proteinExistence type="predicted"/>
<dbReference type="SMART" id="SM00420">
    <property type="entry name" value="HTH_DEOR"/>
    <property type="match status" value="1"/>
</dbReference>
<organism evidence="5 6">
    <name type="scientific">Photobacterium chitinilyticum</name>
    <dbReference type="NCBI Taxonomy" id="2485123"/>
    <lineage>
        <taxon>Bacteria</taxon>
        <taxon>Pseudomonadati</taxon>
        <taxon>Pseudomonadota</taxon>
        <taxon>Gammaproteobacteria</taxon>
        <taxon>Vibrionales</taxon>
        <taxon>Vibrionaceae</taxon>
        <taxon>Photobacterium</taxon>
    </lineage>
</organism>
<dbReference type="SUPFAM" id="SSF100950">
    <property type="entry name" value="NagB/RpiA/CoA transferase-like"/>
    <property type="match status" value="1"/>
</dbReference>
<evidence type="ECO:0000256" key="1">
    <source>
        <dbReference type="ARBA" id="ARBA00023015"/>
    </source>
</evidence>